<dbReference type="InterPro" id="IPR058265">
    <property type="entry name" value="DUF7959"/>
</dbReference>
<keyword evidence="3 14" id="KW-0812">Transmembrane</keyword>
<keyword evidence="7 14" id="KW-0472">Membrane</keyword>
<dbReference type="Pfam" id="PF00060">
    <property type="entry name" value="Lig_chan"/>
    <property type="match status" value="1"/>
</dbReference>
<feature type="transmembrane region" description="Helical" evidence="14">
    <location>
        <begin position="629"/>
        <end position="651"/>
    </location>
</feature>
<evidence type="ECO:0000256" key="12">
    <source>
        <dbReference type="ARBA" id="ARBA00023303"/>
    </source>
</evidence>
<gene>
    <name evidence="17" type="ORF">OFUS_LOCUS14822</name>
</gene>
<evidence type="ECO:0000256" key="6">
    <source>
        <dbReference type="ARBA" id="ARBA00023065"/>
    </source>
</evidence>
<dbReference type="Pfam" id="PF10613">
    <property type="entry name" value="Lig_chan-Glu_bd"/>
    <property type="match status" value="1"/>
</dbReference>
<dbReference type="InterPro" id="IPR001828">
    <property type="entry name" value="ANF_lig-bd_rcpt"/>
</dbReference>
<dbReference type="Gene3D" id="3.40.50.2300">
    <property type="match status" value="2"/>
</dbReference>
<keyword evidence="11" id="KW-1071">Ligand-gated ion channel</keyword>
<feature type="domain" description="Ionotropic glutamate receptor L-glutamate and glycine-binding" evidence="16">
    <location>
        <begin position="429"/>
        <end position="492"/>
    </location>
</feature>
<keyword evidence="9" id="KW-0325">Glycoprotein</keyword>
<keyword evidence="8" id="KW-0675">Receptor</keyword>
<dbReference type="Pfam" id="PF25899">
    <property type="entry name" value="DUF7959"/>
    <property type="match status" value="1"/>
</dbReference>
<dbReference type="PANTHER" id="PTHR36902:SF1">
    <property type="entry name" value="ENRICHED IN SURFACE-LABELED PROTEOME PROTEIN 9"/>
    <property type="match status" value="1"/>
</dbReference>
<dbReference type="EMBL" id="CAIIXF020000007">
    <property type="protein sequence ID" value="CAH1789473.1"/>
    <property type="molecule type" value="Genomic_DNA"/>
</dbReference>
<evidence type="ECO:0000256" key="8">
    <source>
        <dbReference type="ARBA" id="ARBA00023170"/>
    </source>
</evidence>
<comment type="subcellular location">
    <subcellularLocation>
        <location evidence="1">Membrane</location>
        <topology evidence="1">Multi-pass membrane protein</topology>
    </subcellularLocation>
    <subcellularLocation>
        <location evidence="13">Postsynaptic cell membrane</location>
    </subcellularLocation>
</comment>
<dbReference type="InterPro" id="IPR028082">
    <property type="entry name" value="Peripla_BP_I"/>
</dbReference>
<feature type="signal peptide" evidence="15">
    <location>
        <begin position="1"/>
        <end position="22"/>
    </location>
</feature>
<evidence type="ECO:0000256" key="5">
    <source>
        <dbReference type="ARBA" id="ARBA00023018"/>
    </source>
</evidence>
<dbReference type="SUPFAM" id="SSF53850">
    <property type="entry name" value="Periplasmic binding protein-like II"/>
    <property type="match status" value="1"/>
</dbReference>
<dbReference type="OrthoDB" id="5983572at2759"/>
<keyword evidence="15" id="KW-0732">Signal</keyword>
<comment type="caution">
    <text evidence="17">The sequence shown here is derived from an EMBL/GenBank/DDBJ whole genome shotgun (WGS) entry which is preliminary data.</text>
</comment>
<evidence type="ECO:0000256" key="2">
    <source>
        <dbReference type="ARBA" id="ARBA00022448"/>
    </source>
</evidence>
<dbReference type="Pfam" id="PF25898">
    <property type="entry name" value="LolA_2nd_metazoa"/>
    <property type="match status" value="2"/>
</dbReference>
<dbReference type="InterPro" id="IPR058831">
    <property type="entry name" value="LolA-like_dom_2nd"/>
</dbReference>
<keyword evidence="12" id="KW-0407">Ion channel</keyword>
<evidence type="ECO:0000256" key="7">
    <source>
        <dbReference type="ARBA" id="ARBA00023136"/>
    </source>
</evidence>
<evidence type="ECO:0000256" key="10">
    <source>
        <dbReference type="ARBA" id="ARBA00023257"/>
    </source>
</evidence>
<name>A0A8S4PA03_OWEFU</name>
<dbReference type="PANTHER" id="PTHR36902">
    <property type="entry name" value="ENRICHED IN SURFACE-LABELED PROTEOME PROTEIN 9"/>
    <property type="match status" value="1"/>
</dbReference>
<evidence type="ECO:0000256" key="11">
    <source>
        <dbReference type="ARBA" id="ARBA00023286"/>
    </source>
</evidence>
<evidence type="ECO:0000259" key="16">
    <source>
        <dbReference type="SMART" id="SM00918"/>
    </source>
</evidence>
<keyword evidence="6" id="KW-0406">Ion transport</keyword>
<accession>A0A8S4PA03</accession>
<evidence type="ECO:0000256" key="9">
    <source>
        <dbReference type="ARBA" id="ARBA00023180"/>
    </source>
</evidence>
<dbReference type="SUPFAM" id="SSF53822">
    <property type="entry name" value="Periplasmic binding protein-like I"/>
    <property type="match status" value="1"/>
</dbReference>
<evidence type="ECO:0000313" key="18">
    <source>
        <dbReference type="Proteomes" id="UP000749559"/>
    </source>
</evidence>
<keyword evidence="5" id="KW-0770">Synapse</keyword>
<dbReference type="Gene3D" id="3.40.190.10">
    <property type="entry name" value="Periplasmic binding protein-like II"/>
    <property type="match status" value="1"/>
</dbReference>
<dbReference type="Gene3D" id="1.10.287.70">
    <property type="match status" value="1"/>
</dbReference>
<protein>
    <recommendedName>
        <fullName evidence="16">Ionotropic glutamate receptor L-glutamate and glycine-binding domain-containing protein</fullName>
    </recommendedName>
</protein>
<sequence length="1400" mass="156618">MASYQFGITVLAFLIKLGDIDGQPSSIRLGALIKSRDTGGIEAAFTYSIFKVNQATGILPRTVLTFDIKYVDIHSTYMDMQQGACAQVSTGVMGIFGPQLGSMSDQVASMCSSLEIPHIETAMNLGSSMTTDFTLNLFPPVQLLSRAYIEYMQYLKWTNVTVVYTQSNTGIHLGILTAASEARLGIRAFHLDEAASDWRGKLREMKESGAYTFFVDLEPVMLISFLKQTQQMGMSDDRYHYIFSDLDSQHVTLDDFKYSGVKISALALYDRNDTATKNISRNMLRYARQNNIEGINRDSEIGTEAMLMYEAVIIFARALHSLDKATEVVEPSGLSCRRRDRTWSHGATMFNYLNIEADTAGKGNLLHILQMARDRRKTLVKAGVWRADAGIEILNDQYEKTDSDTVDTSGVFSGKSDKKIVVYAVLDPPFLSIKPGFSNIGNDRYQGYIPDLLKEIALSTGLNYTLYAASDGKYGHKTRPGDWEGIMGAIINGRADMGGGRLLMTHARYQETDFSHSLMGAHLVMMTSKDGSDVDDHFMDFTLLKPFSLMVWITIPATYVTVSLCLWLINRCDPYERHEAPKYKKVKPDKTTKGLLSIGASFWTIYSTLHLQGFERMPRSIAGRTLTLFWFTFATIVFISYASSLVTILAFGTASFNHPSVQTLEDLLTGNIKFGVIQGSDVAHYLSGSKSLLEQKIASSMEYVSSLDHGISKAKADYTKMGPYHAYGAVTLSVIFGMYPVVAQFDPSVCTAVTPNGGPTLPVLPKTFSTMVECNFINQNKTYDAHEFYDYDANIASVRFVMNEGDKTTLIYKYDTNELLNIKSAEYGICGVSDLATSEYRHLFGIEQNDDGSIHIAQPSRVLRFGADQPEKYMGKTMIRGISCNWWQSCLYLEQIKATINIDWYFSDATVWQMGIGKKEVPIRAKLNGKLTFGDGGPKEFMNEYNFMSFRTEVTHHDAFLVPGGVYCRNQTSTMPNPNVPKHFKTTIETVLEELKFVSYQKEVYDLENNLFRFEYKPTVPPLGKAEMGTDPIEEIHDFNTGTAYLVDTIKGNCSVIPIDQRFPDANIDSISDVDPFGIRIKSAKELFSFDKASFVYQGKTKIREIMCNKWSGERLDFPRPNARAVFEWYFMDEGWSESVGNTFERKEPVMLELWVYDQIALPVGISIPLNYHVDFSFFEFNEHQPSLWEFNIARCYDRLNRKDFEFYFNGNFTTIVGTDVEGFQYAVMSQLVKTAGISPLRVSFVWPSDRNNKIRIHFGILDRTPINGSMAGVSVETSLDDAVALITNKIKSGQFTVTVKRNAVVSNGTTSPAKTYTLSAIASSFKNRRRDESTRTIKITDPGVLAGLGIAMVLVGALLGTAISCLVMRKRGADQMVGSASAAVNKIIMKMKSEDASKS</sequence>
<evidence type="ECO:0000256" key="1">
    <source>
        <dbReference type="ARBA" id="ARBA00004141"/>
    </source>
</evidence>
<evidence type="ECO:0000256" key="3">
    <source>
        <dbReference type="ARBA" id="ARBA00022692"/>
    </source>
</evidence>
<feature type="transmembrane region" description="Helical" evidence="14">
    <location>
        <begin position="549"/>
        <end position="570"/>
    </location>
</feature>
<dbReference type="Proteomes" id="UP000749559">
    <property type="component" value="Unassembled WGS sequence"/>
</dbReference>
<evidence type="ECO:0000256" key="15">
    <source>
        <dbReference type="SAM" id="SignalP"/>
    </source>
</evidence>
<organism evidence="17 18">
    <name type="scientific">Owenia fusiformis</name>
    <name type="common">Polychaete worm</name>
    <dbReference type="NCBI Taxonomy" id="6347"/>
    <lineage>
        <taxon>Eukaryota</taxon>
        <taxon>Metazoa</taxon>
        <taxon>Spiralia</taxon>
        <taxon>Lophotrochozoa</taxon>
        <taxon>Annelida</taxon>
        <taxon>Polychaeta</taxon>
        <taxon>Sedentaria</taxon>
        <taxon>Canalipalpata</taxon>
        <taxon>Sabellida</taxon>
        <taxon>Oweniida</taxon>
        <taxon>Oweniidae</taxon>
        <taxon>Owenia</taxon>
    </lineage>
</organism>
<dbReference type="Pfam" id="PF01094">
    <property type="entry name" value="ANF_receptor"/>
    <property type="match status" value="1"/>
</dbReference>
<keyword evidence="2" id="KW-0813">Transport</keyword>
<reference evidence="17" key="1">
    <citation type="submission" date="2022-03" db="EMBL/GenBank/DDBJ databases">
        <authorList>
            <person name="Martin C."/>
        </authorList>
    </citation>
    <scope>NUCLEOTIDE SEQUENCE</scope>
</reference>
<feature type="chain" id="PRO_5035925633" description="Ionotropic glutamate receptor L-glutamate and glycine-binding domain-containing protein" evidence="15">
    <location>
        <begin position="23"/>
        <end position="1400"/>
    </location>
</feature>
<feature type="transmembrane region" description="Helical" evidence="14">
    <location>
        <begin position="1345"/>
        <end position="1368"/>
    </location>
</feature>
<dbReference type="SMART" id="SM00918">
    <property type="entry name" value="Lig_chan-Glu_bd"/>
    <property type="match status" value="1"/>
</dbReference>
<evidence type="ECO:0000256" key="4">
    <source>
        <dbReference type="ARBA" id="ARBA00022989"/>
    </source>
</evidence>
<dbReference type="GO" id="GO:0015276">
    <property type="term" value="F:ligand-gated monoatomic ion channel activity"/>
    <property type="evidence" value="ECO:0007669"/>
    <property type="project" value="InterPro"/>
</dbReference>
<dbReference type="InterPro" id="IPR019594">
    <property type="entry name" value="Glu/Gly-bd"/>
</dbReference>
<dbReference type="InterPro" id="IPR001320">
    <property type="entry name" value="Iontro_rcpt_C"/>
</dbReference>
<keyword evidence="4 14" id="KW-1133">Transmembrane helix</keyword>
<evidence type="ECO:0000313" key="17">
    <source>
        <dbReference type="EMBL" id="CAH1789473.1"/>
    </source>
</evidence>
<evidence type="ECO:0000256" key="14">
    <source>
        <dbReference type="SAM" id="Phobius"/>
    </source>
</evidence>
<proteinExistence type="predicted"/>
<evidence type="ECO:0000256" key="13">
    <source>
        <dbReference type="ARBA" id="ARBA00034100"/>
    </source>
</evidence>
<keyword evidence="18" id="KW-1185">Reference proteome</keyword>
<keyword evidence="10" id="KW-0628">Postsynaptic cell membrane</keyword>
<dbReference type="GO" id="GO:0045211">
    <property type="term" value="C:postsynaptic membrane"/>
    <property type="evidence" value="ECO:0007669"/>
    <property type="project" value="UniProtKB-SubCell"/>
</dbReference>